<proteinExistence type="inferred from homology"/>
<keyword evidence="3" id="KW-0731">Sigma factor</keyword>
<dbReference type="RefSeq" id="WP_160369962.1">
    <property type="nucleotide sequence ID" value="NZ_WSQA01000011.1"/>
</dbReference>
<dbReference type="GO" id="GO:0006352">
    <property type="term" value="P:DNA-templated transcription initiation"/>
    <property type="evidence" value="ECO:0007669"/>
    <property type="project" value="InterPro"/>
</dbReference>
<dbReference type="NCBIfam" id="TIGR02937">
    <property type="entry name" value="sigma70-ECF"/>
    <property type="match status" value="1"/>
</dbReference>
<dbReference type="Gene3D" id="1.10.10.10">
    <property type="entry name" value="Winged helix-like DNA-binding domain superfamily/Winged helix DNA-binding domain"/>
    <property type="match status" value="1"/>
</dbReference>
<reference evidence="7 8" key="1">
    <citation type="submission" date="2019-12" db="EMBL/GenBank/DDBJ databases">
        <authorList>
            <person name="Dong K."/>
        </authorList>
    </citation>
    <scope>NUCLEOTIDE SEQUENCE [LARGE SCALE GENOMIC DNA]</scope>
    <source>
        <strain evidence="7 8">JCM 31225</strain>
    </source>
</reference>
<dbReference type="Pfam" id="PF04542">
    <property type="entry name" value="Sigma70_r2"/>
    <property type="match status" value="1"/>
</dbReference>
<dbReference type="EMBL" id="WSQA01000011">
    <property type="protein sequence ID" value="MVZ63241.1"/>
    <property type="molecule type" value="Genomic_DNA"/>
</dbReference>
<dbReference type="InterPro" id="IPR013249">
    <property type="entry name" value="RNA_pol_sigma70_r4_t2"/>
</dbReference>
<evidence type="ECO:0000256" key="1">
    <source>
        <dbReference type="ARBA" id="ARBA00010641"/>
    </source>
</evidence>
<dbReference type="InterPro" id="IPR036388">
    <property type="entry name" value="WH-like_DNA-bd_sf"/>
</dbReference>
<evidence type="ECO:0000313" key="8">
    <source>
        <dbReference type="Proteomes" id="UP000435036"/>
    </source>
</evidence>
<dbReference type="GO" id="GO:0016987">
    <property type="term" value="F:sigma factor activity"/>
    <property type="evidence" value="ECO:0007669"/>
    <property type="project" value="UniProtKB-KW"/>
</dbReference>
<dbReference type="SUPFAM" id="SSF88659">
    <property type="entry name" value="Sigma3 and sigma4 domains of RNA polymerase sigma factors"/>
    <property type="match status" value="1"/>
</dbReference>
<feature type="domain" description="RNA polymerase sigma-70 region 2" evidence="5">
    <location>
        <begin position="29"/>
        <end position="95"/>
    </location>
</feature>
<dbReference type="GO" id="GO:0003677">
    <property type="term" value="F:DNA binding"/>
    <property type="evidence" value="ECO:0007669"/>
    <property type="project" value="InterPro"/>
</dbReference>
<dbReference type="PANTHER" id="PTHR43133:SF46">
    <property type="entry name" value="RNA POLYMERASE SIGMA-70 FACTOR ECF SUBFAMILY"/>
    <property type="match status" value="1"/>
</dbReference>
<protein>
    <submittedName>
        <fullName evidence="7">Sigma-70 family RNA polymerase sigma factor</fullName>
    </submittedName>
</protein>
<dbReference type="OrthoDB" id="1097528at2"/>
<name>A0A6N8L477_9SPHI</name>
<dbReference type="AlphaFoldDB" id="A0A6N8L477"/>
<comment type="similarity">
    <text evidence="1">Belongs to the sigma-70 factor family. ECF subfamily.</text>
</comment>
<evidence type="ECO:0000259" key="6">
    <source>
        <dbReference type="Pfam" id="PF08281"/>
    </source>
</evidence>
<evidence type="ECO:0000313" key="7">
    <source>
        <dbReference type="EMBL" id="MVZ63241.1"/>
    </source>
</evidence>
<dbReference type="Gene3D" id="1.10.1740.10">
    <property type="match status" value="1"/>
</dbReference>
<dbReference type="SUPFAM" id="SSF88946">
    <property type="entry name" value="Sigma2 domain of RNA polymerase sigma factors"/>
    <property type="match status" value="1"/>
</dbReference>
<keyword evidence="8" id="KW-1185">Reference proteome</keyword>
<dbReference type="InterPro" id="IPR007627">
    <property type="entry name" value="RNA_pol_sigma70_r2"/>
</dbReference>
<evidence type="ECO:0000256" key="3">
    <source>
        <dbReference type="ARBA" id="ARBA00023082"/>
    </source>
</evidence>
<keyword evidence="4" id="KW-0804">Transcription</keyword>
<comment type="caution">
    <text evidence="7">The sequence shown here is derived from an EMBL/GenBank/DDBJ whole genome shotgun (WGS) entry which is preliminary data.</text>
</comment>
<evidence type="ECO:0000259" key="5">
    <source>
        <dbReference type="Pfam" id="PF04542"/>
    </source>
</evidence>
<dbReference type="PANTHER" id="PTHR43133">
    <property type="entry name" value="RNA POLYMERASE ECF-TYPE SIGMA FACTO"/>
    <property type="match status" value="1"/>
</dbReference>
<feature type="domain" description="RNA polymerase sigma factor 70 region 4 type 2" evidence="6">
    <location>
        <begin position="126"/>
        <end position="178"/>
    </location>
</feature>
<evidence type="ECO:0000256" key="2">
    <source>
        <dbReference type="ARBA" id="ARBA00023015"/>
    </source>
</evidence>
<sequence>MHSTYNRQSEEELIFFLKEGNQEAFVSIYNMYWDRLYLAAYNLLENLEEAEECVQNVFISIWQRREKLELTHSLYTYLAVAIKYQCLTVMAQNKRRRENLESSFAEINYTESFTPDQALISKEILQKLSCSINMLPPQCQQVYRMQAEEGLSIRAIAEQLQISNNTVKMHLKNANKRLRNDLLTLLPLLISYFVEKY</sequence>
<organism evidence="7 8">
    <name type="scientific">Sphingobacterium humi</name>
    <dbReference type="NCBI Taxonomy" id="1796905"/>
    <lineage>
        <taxon>Bacteria</taxon>
        <taxon>Pseudomonadati</taxon>
        <taxon>Bacteroidota</taxon>
        <taxon>Sphingobacteriia</taxon>
        <taxon>Sphingobacteriales</taxon>
        <taxon>Sphingobacteriaceae</taxon>
        <taxon>Sphingobacterium</taxon>
    </lineage>
</organism>
<dbReference type="InterPro" id="IPR014284">
    <property type="entry name" value="RNA_pol_sigma-70_dom"/>
</dbReference>
<dbReference type="Proteomes" id="UP000435036">
    <property type="component" value="Unassembled WGS sequence"/>
</dbReference>
<gene>
    <name evidence="7" type="ORF">GQF63_14495</name>
</gene>
<keyword evidence="2" id="KW-0805">Transcription regulation</keyword>
<accession>A0A6N8L477</accession>
<evidence type="ECO:0000256" key="4">
    <source>
        <dbReference type="ARBA" id="ARBA00023163"/>
    </source>
</evidence>
<dbReference type="InterPro" id="IPR039425">
    <property type="entry name" value="RNA_pol_sigma-70-like"/>
</dbReference>
<dbReference type="Pfam" id="PF08281">
    <property type="entry name" value="Sigma70_r4_2"/>
    <property type="match status" value="1"/>
</dbReference>
<dbReference type="InterPro" id="IPR013325">
    <property type="entry name" value="RNA_pol_sigma_r2"/>
</dbReference>
<dbReference type="InterPro" id="IPR013324">
    <property type="entry name" value="RNA_pol_sigma_r3/r4-like"/>
</dbReference>